<dbReference type="Proteomes" id="UP000024043">
    <property type="component" value="Unassembled WGS sequence"/>
</dbReference>
<comment type="caution">
    <text evidence="1">The sequence shown here is derived from an EMBL/GenBank/DDBJ whole genome shotgun (WGS) entry which is preliminary data.</text>
</comment>
<dbReference type="EMBL" id="JJLU01000085">
    <property type="protein sequence ID" value="EZJ84812.1"/>
    <property type="molecule type" value="Genomic_DNA"/>
</dbReference>
<evidence type="ECO:0000313" key="1">
    <source>
        <dbReference type="EMBL" id="EZJ84812.1"/>
    </source>
</evidence>
<dbReference type="AlphaFoldDB" id="A0AAN4NUN9"/>
<protein>
    <submittedName>
        <fullName evidence="1">Uncharacterized protein</fullName>
    </submittedName>
</protein>
<gene>
    <name evidence="1" type="ORF">AC00_2677</name>
</gene>
<name>A0AAN4NUN9_ECOLX</name>
<sequence>MNHENVVNDGVHFPVFIINVFSDRAATTFQSACYFCLVSVCFNEHVWNGFY</sequence>
<reference evidence="1 2" key="1">
    <citation type="submission" date="2014-03" db="EMBL/GenBank/DDBJ databases">
        <title>Genetic Variability of E. coli after antibiotic treatment.</title>
        <authorList>
            <person name="Silbergeld E."/>
            <person name="Coles C."/>
            <person name="Seidman J.C."/>
            <person name="You Y."/>
            <person name="George J."/>
            <person name="Nadendla S."/>
            <person name="Huot H."/>
            <person name="Daugherty S.C."/>
            <person name="Nagaraj S."/>
            <person name="Ott S."/>
            <person name="Klega K."/>
            <person name="Rasko D."/>
        </authorList>
    </citation>
    <scope>NUCLEOTIDE SEQUENCE [LARGE SCALE GENOMIC DNA]</scope>
    <source>
        <strain evidence="1 2">1-250-04_S3_C1</strain>
    </source>
</reference>
<evidence type="ECO:0000313" key="2">
    <source>
        <dbReference type="Proteomes" id="UP000024043"/>
    </source>
</evidence>
<accession>A0AAN4NUN9</accession>
<proteinExistence type="predicted"/>
<organism evidence="1 2">
    <name type="scientific">Escherichia coli 1-250-04_S3_C1</name>
    <dbReference type="NCBI Taxonomy" id="1444135"/>
    <lineage>
        <taxon>Bacteria</taxon>
        <taxon>Pseudomonadati</taxon>
        <taxon>Pseudomonadota</taxon>
        <taxon>Gammaproteobacteria</taxon>
        <taxon>Enterobacterales</taxon>
        <taxon>Enterobacteriaceae</taxon>
        <taxon>Escherichia</taxon>
    </lineage>
</organism>